<evidence type="ECO:0000256" key="2">
    <source>
        <dbReference type="ARBA" id="ARBA00023125"/>
    </source>
</evidence>
<accession>A0A4R8SLM4</accession>
<dbReference type="EMBL" id="PECK01000001">
    <property type="protein sequence ID" value="TDZ98522.1"/>
    <property type="molecule type" value="Genomic_DNA"/>
</dbReference>
<dbReference type="Gene3D" id="1.10.357.10">
    <property type="entry name" value="Tetracycline Repressor, domain 2"/>
    <property type="match status" value="1"/>
</dbReference>
<keyword evidence="2 4" id="KW-0238">DNA-binding</keyword>
<dbReference type="Proteomes" id="UP000295685">
    <property type="component" value="Unassembled WGS sequence"/>
</dbReference>
<name>A0A4R8SLM4_9MYCO</name>
<sequence length="250" mass="27128">MPRKTTQRRPGSCSSCTRTSGVYTQPSMFADMSGGMPMHKMQRVRGGSVSRRGDVINSAIELLGTRGEHAVTHNRVDAAAGVSRGTTSNYFRKRDALLLAICTETQQRRLAAWDALFCPAGRNTPVTIADLNQLLTRHIIEATSTGTVAGVLARAHNALCVMAHYKPFLRDVLVASERQHRQQLHSALQAAAPSWMRWRTEVLASWIAAATAQQFTAPTREHACSRLGPLLDALAAAQASAETPVLTGKD</sequence>
<dbReference type="GO" id="GO:0003700">
    <property type="term" value="F:DNA-binding transcription factor activity"/>
    <property type="evidence" value="ECO:0007669"/>
    <property type="project" value="TreeGrafter"/>
</dbReference>
<evidence type="ECO:0000313" key="6">
    <source>
        <dbReference type="EMBL" id="TDZ98522.1"/>
    </source>
</evidence>
<proteinExistence type="predicted"/>
<evidence type="ECO:0000313" key="7">
    <source>
        <dbReference type="EMBL" id="TEA03052.1"/>
    </source>
</evidence>
<keyword evidence="1" id="KW-0805">Transcription regulation</keyword>
<dbReference type="Pfam" id="PF00440">
    <property type="entry name" value="TetR_N"/>
    <property type="match status" value="1"/>
</dbReference>
<dbReference type="AlphaFoldDB" id="A0A4R8SLM4"/>
<dbReference type="PANTHER" id="PTHR30055">
    <property type="entry name" value="HTH-TYPE TRANSCRIPTIONAL REGULATOR RUTR"/>
    <property type="match status" value="1"/>
</dbReference>
<evidence type="ECO:0000313" key="8">
    <source>
        <dbReference type="Proteomes" id="UP000294844"/>
    </source>
</evidence>
<reference evidence="8 9" key="1">
    <citation type="journal article" date="2019" name="Sci. Rep.">
        <title>Extended insight into the Mycobacterium chelonae-abscessus complex through whole genome sequencing of Mycobacterium salmoniphilum outbreak and Mycobacterium salmoniphilum-like strains.</title>
        <authorList>
            <person name="Behra P.R.K."/>
            <person name="Das S."/>
            <person name="Pettersson B.M.F."/>
            <person name="Shirreff L."/>
            <person name="DuCote T."/>
            <person name="Jacobsson K.G."/>
            <person name="Ennis D.G."/>
            <person name="Kirsebom L.A."/>
        </authorList>
    </citation>
    <scope>NUCLEOTIDE SEQUENCE [LARGE SCALE GENOMIC DNA]</scope>
    <source>
        <strain evidence="7 8">CCUG 60883</strain>
        <strain evidence="6 9">CCUG 60885</strain>
    </source>
</reference>
<feature type="domain" description="HTH tetR-type" evidence="5">
    <location>
        <begin position="49"/>
        <end position="109"/>
    </location>
</feature>
<dbReference type="Proteomes" id="UP000294844">
    <property type="component" value="Unassembled WGS sequence"/>
</dbReference>
<dbReference type="SUPFAM" id="SSF46689">
    <property type="entry name" value="Homeodomain-like"/>
    <property type="match status" value="1"/>
</dbReference>
<dbReference type="EMBL" id="PECM01000009">
    <property type="protein sequence ID" value="TEA03052.1"/>
    <property type="molecule type" value="Genomic_DNA"/>
</dbReference>
<dbReference type="InterPro" id="IPR001647">
    <property type="entry name" value="HTH_TetR"/>
</dbReference>
<dbReference type="GO" id="GO:0000976">
    <property type="term" value="F:transcription cis-regulatory region binding"/>
    <property type="evidence" value="ECO:0007669"/>
    <property type="project" value="TreeGrafter"/>
</dbReference>
<keyword evidence="3" id="KW-0804">Transcription</keyword>
<dbReference type="PROSITE" id="PS50977">
    <property type="entry name" value="HTH_TETR_2"/>
    <property type="match status" value="1"/>
</dbReference>
<organism evidence="6 9">
    <name type="scientific">Mycobacteroides salmoniphilum</name>
    <dbReference type="NCBI Taxonomy" id="404941"/>
    <lineage>
        <taxon>Bacteria</taxon>
        <taxon>Bacillati</taxon>
        <taxon>Actinomycetota</taxon>
        <taxon>Actinomycetes</taxon>
        <taxon>Mycobacteriales</taxon>
        <taxon>Mycobacteriaceae</taxon>
        <taxon>Mycobacteroides</taxon>
    </lineage>
</organism>
<comment type="caution">
    <text evidence="6">The sequence shown here is derived from an EMBL/GenBank/DDBJ whole genome shotgun (WGS) entry which is preliminary data.</text>
</comment>
<gene>
    <name evidence="7" type="ORF">CCUG60883_03676</name>
    <name evidence="6" type="ORF">CCUG60885_00392</name>
</gene>
<evidence type="ECO:0000256" key="1">
    <source>
        <dbReference type="ARBA" id="ARBA00023015"/>
    </source>
</evidence>
<dbReference type="InterPro" id="IPR050109">
    <property type="entry name" value="HTH-type_TetR-like_transc_reg"/>
</dbReference>
<keyword evidence="8" id="KW-1185">Reference proteome</keyword>
<protein>
    <submittedName>
        <fullName evidence="6">Transcriptional regulator BetI</fullName>
    </submittedName>
</protein>
<feature type="DNA-binding region" description="H-T-H motif" evidence="4">
    <location>
        <begin position="72"/>
        <end position="91"/>
    </location>
</feature>
<evidence type="ECO:0000256" key="3">
    <source>
        <dbReference type="ARBA" id="ARBA00023163"/>
    </source>
</evidence>
<dbReference type="PANTHER" id="PTHR30055:SF234">
    <property type="entry name" value="HTH-TYPE TRANSCRIPTIONAL REGULATOR BETI"/>
    <property type="match status" value="1"/>
</dbReference>
<evidence type="ECO:0000259" key="5">
    <source>
        <dbReference type="PROSITE" id="PS50977"/>
    </source>
</evidence>
<dbReference type="InterPro" id="IPR009057">
    <property type="entry name" value="Homeodomain-like_sf"/>
</dbReference>
<evidence type="ECO:0000256" key="4">
    <source>
        <dbReference type="PROSITE-ProRule" id="PRU00335"/>
    </source>
</evidence>
<evidence type="ECO:0000313" key="9">
    <source>
        <dbReference type="Proteomes" id="UP000295685"/>
    </source>
</evidence>